<feature type="region of interest" description="Disordered" evidence="3">
    <location>
        <begin position="191"/>
        <end position="265"/>
    </location>
</feature>
<feature type="compositionally biased region" description="Low complexity" evidence="3">
    <location>
        <begin position="134"/>
        <end position="149"/>
    </location>
</feature>
<evidence type="ECO:0000256" key="1">
    <source>
        <dbReference type="ARBA" id="ARBA00022691"/>
    </source>
</evidence>
<dbReference type="EMBL" id="JBGBPQ010000001">
    <property type="protein sequence ID" value="KAL1530096.1"/>
    <property type="molecule type" value="Genomic_DNA"/>
</dbReference>
<dbReference type="AlphaFoldDB" id="A0AB34KAR6"/>
<dbReference type="Gene3D" id="2.70.160.11">
    <property type="entry name" value="Hnrnp arginine n-methyltransferase1"/>
    <property type="match status" value="2"/>
</dbReference>
<dbReference type="Pfam" id="PF06325">
    <property type="entry name" value="PrmA"/>
    <property type="match status" value="1"/>
</dbReference>
<dbReference type="Gene3D" id="3.40.50.150">
    <property type="entry name" value="Vaccinia Virus protein VP39"/>
    <property type="match status" value="2"/>
</dbReference>
<dbReference type="GO" id="GO:0016274">
    <property type="term" value="F:protein-arginine N-methyltransferase activity"/>
    <property type="evidence" value="ECO:0007669"/>
    <property type="project" value="InterPro"/>
</dbReference>
<dbReference type="InterPro" id="IPR029063">
    <property type="entry name" value="SAM-dependent_MTases_sf"/>
</dbReference>
<feature type="compositionally biased region" description="Acidic residues" evidence="3">
    <location>
        <begin position="191"/>
        <end position="244"/>
    </location>
</feature>
<evidence type="ECO:0000256" key="2">
    <source>
        <dbReference type="PROSITE-ProRule" id="PRU01015"/>
    </source>
</evidence>
<gene>
    <name evidence="4" type="ORF">AB1Y20_001018</name>
</gene>
<organism evidence="4 5">
    <name type="scientific">Prymnesium parvum</name>
    <name type="common">Toxic golden alga</name>
    <dbReference type="NCBI Taxonomy" id="97485"/>
    <lineage>
        <taxon>Eukaryota</taxon>
        <taxon>Haptista</taxon>
        <taxon>Haptophyta</taxon>
        <taxon>Prymnesiophyceae</taxon>
        <taxon>Prymnesiales</taxon>
        <taxon>Prymnesiaceae</taxon>
        <taxon>Prymnesium</taxon>
    </lineage>
</organism>
<feature type="region of interest" description="Disordered" evidence="3">
    <location>
        <begin position="134"/>
        <end position="169"/>
    </location>
</feature>
<proteinExistence type="predicted"/>
<dbReference type="GO" id="GO:0042054">
    <property type="term" value="F:histone methyltransferase activity"/>
    <property type="evidence" value="ECO:0007669"/>
    <property type="project" value="TreeGrafter"/>
</dbReference>
<reference evidence="4 5" key="1">
    <citation type="journal article" date="2024" name="Science">
        <title>Giant polyketide synthase enzymes in the biosynthesis of giant marine polyether toxins.</title>
        <authorList>
            <person name="Fallon T.R."/>
            <person name="Shende V.V."/>
            <person name="Wierzbicki I.H."/>
            <person name="Pendleton A.L."/>
            <person name="Watervoot N.F."/>
            <person name="Auber R.P."/>
            <person name="Gonzalez D.J."/>
            <person name="Wisecaver J.H."/>
            <person name="Moore B.S."/>
        </authorList>
    </citation>
    <scope>NUCLEOTIDE SEQUENCE [LARGE SCALE GENOMIC DNA]</scope>
    <source>
        <strain evidence="4 5">12B1</strain>
    </source>
</reference>
<evidence type="ECO:0000313" key="4">
    <source>
        <dbReference type="EMBL" id="KAL1530096.1"/>
    </source>
</evidence>
<dbReference type="CDD" id="cd02440">
    <property type="entry name" value="AdoMet_MTases"/>
    <property type="match status" value="2"/>
</dbReference>
<dbReference type="PANTHER" id="PTHR11006">
    <property type="entry name" value="PROTEIN ARGININE N-METHYLTRANSFERASE"/>
    <property type="match status" value="1"/>
</dbReference>
<keyword evidence="1 2" id="KW-0949">S-adenosyl-L-methionine</keyword>
<dbReference type="Proteomes" id="UP001515480">
    <property type="component" value="Unassembled WGS sequence"/>
</dbReference>
<keyword evidence="2" id="KW-0808">Transferase</keyword>
<dbReference type="GO" id="GO:0032259">
    <property type="term" value="P:methylation"/>
    <property type="evidence" value="ECO:0007669"/>
    <property type="project" value="UniProtKB-KW"/>
</dbReference>
<feature type="compositionally biased region" description="Basic and acidic residues" evidence="3">
    <location>
        <begin position="150"/>
        <end position="169"/>
    </location>
</feature>
<keyword evidence="5" id="KW-1185">Reference proteome</keyword>
<dbReference type="SUPFAM" id="SSF53335">
    <property type="entry name" value="S-adenosyl-L-methionine-dependent methyltransferases"/>
    <property type="match status" value="2"/>
</dbReference>
<protein>
    <submittedName>
        <fullName evidence="4">Uncharacterized protein</fullName>
    </submittedName>
</protein>
<accession>A0AB34KAR6</accession>
<name>A0AB34KAR6_PRYPA</name>
<evidence type="ECO:0000256" key="3">
    <source>
        <dbReference type="SAM" id="MobiDB-lite"/>
    </source>
</evidence>
<keyword evidence="2" id="KW-0489">Methyltransferase</keyword>
<comment type="caution">
    <text evidence="4">The sequence shown here is derived from an EMBL/GenBank/DDBJ whole genome shotgun (WGS) entry which is preliminary data.</text>
</comment>
<evidence type="ECO:0000313" key="5">
    <source>
        <dbReference type="Proteomes" id="UP001515480"/>
    </source>
</evidence>
<dbReference type="PROSITE" id="PS51678">
    <property type="entry name" value="SAM_MT_PRMT"/>
    <property type="match status" value="1"/>
</dbReference>
<sequence>MEARLREVLHDPTLAATLCERAHALRLLDLPALHDALKKEGVKTMGLRQRVCAVLSDSPPPPDTLGAALRSRLEGAGLHSFVATLCPIASQLSSQATDPRTLQAALKAAGVSTLGHRQQVANIIRLLDEARTASSVAPTGAPSPSSSSQESRREQVHAQQLKGKDVEGLQLEENHEGLQLEENDEGLQLEENDEEALQLEENDEQELQLEENDEEELQLEENDEEGLQLEENDEEALQLEENDEERASQPTRTQHGEADGDDMELSLITPPELPELSQVYDEAKDPVDALRKAGTNGTQRFQRSVIINRLLELDPVSAESAELLELQDRQPLRDRARLQEIHGHISSLHLSCQSTMLLDRRYRDAFAAAASAAGAPIEPHSLASGLCGGRAPINLDALLEIGERRQARVCVLGLGSGFCALLAAKAGAQVVWIERIGTLARMCTALVKANGLERRVTVVTAKSWEEAVWPRMEPFDSVITEELSEDVLADGILPIARVARSKFLTKKGTMLPRRIVLWGALGSVRTKRVSGFDLRGFNALRNNAGAVYDMEEVMLNEQGAGRMLSSAIRLMDIDLNQPPAPGHQGPFFIRAHASEAGILNCLVTWFEIEMPSGERVSFAPDEAQPKHMYFRAMRQRLHFLEYERRLSTGEEVALTFSHDDLAFTFEAPADARARSDGRLRQWAVAPALSYHFAMIAEGVRNDKFEQPLLAAIREFIERHDGRRPHVLDIGSGSGLLAMMAARGGAAKVTSVEVVPQMAAIARYIVAANGYADVVTIHNCRSDELPVEVMGGRADILVSELVDDHLIGDGILQSHADARRRLLVPNPTIIPWGGKVYAWPLQMRLPSPAGVDITPLHVPRCHQVVIPYPYASDKIQRSPPGYHKPLAQPVHLFDFDWGRGPLDTLCDERLTNEIPFIFTVSGTFNAIALLFSMQMDMDPEHDYSDFLENPDTHWDQPIRFLPNELRVNKGETLRMIAAHNDNDIHQIKLLGVKRAMLEGQLGIIIPRKEVADKLHVVLKGDI</sequence>
<dbReference type="PANTHER" id="PTHR11006:SF4">
    <property type="entry name" value="PROTEIN ARGININE N-METHYLTRANSFERASE 7"/>
    <property type="match status" value="1"/>
</dbReference>
<dbReference type="InterPro" id="IPR025799">
    <property type="entry name" value="Arg_MeTrfase"/>
</dbReference>